<feature type="region of interest" description="Disordered" evidence="6">
    <location>
        <begin position="89"/>
        <end position="133"/>
    </location>
</feature>
<dbReference type="SUPFAM" id="SSF47459">
    <property type="entry name" value="HLH, helix-loop-helix DNA-binding domain"/>
    <property type="match status" value="1"/>
</dbReference>
<protein>
    <recommendedName>
        <fullName evidence="7">BHLH domain-containing protein</fullName>
    </recommendedName>
</protein>
<comment type="subcellular location">
    <subcellularLocation>
        <location evidence="1">Nucleus</location>
    </subcellularLocation>
</comment>
<dbReference type="Gene3D" id="4.10.280.10">
    <property type="entry name" value="Helix-loop-helix DNA-binding domain"/>
    <property type="match status" value="1"/>
</dbReference>
<dbReference type="InterPro" id="IPR011598">
    <property type="entry name" value="bHLH_dom"/>
</dbReference>
<dbReference type="EMBL" id="NQVE01000046">
    <property type="protein sequence ID" value="RAL51807.1"/>
    <property type="molecule type" value="Genomic_DNA"/>
</dbReference>
<name>A0A328E1R2_9ASTE</name>
<dbReference type="InterPro" id="IPR045843">
    <property type="entry name" value="IND-like"/>
</dbReference>
<dbReference type="GO" id="GO:0000981">
    <property type="term" value="F:DNA-binding transcription factor activity, RNA polymerase II-specific"/>
    <property type="evidence" value="ECO:0007669"/>
    <property type="project" value="TreeGrafter"/>
</dbReference>
<feature type="compositionally biased region" description="Polar residues" evidence="6">
    <location>
        <begin position="1"/>
        <end position="10"/>
    </location>
</feature>
<reference evidence="8 9" key="1">
    <citation type="submission" date="2018-06" db="EMBL/GenBank/DDBJ databases">
        <title>The Genome of Cuscuta australis (Dodder) Provides Insight into the Evolution of Plant Parasitism.</title>
        <authorList>
            <person name="Liu H."/>
        </authorList>
    </citation>
    <scope>NUCLEOTIDE SEQUENCE [LARGE SCALE GENOMIC DNA]</scope>
    <source>
        <strain evidence="9">cv. Yunnan</strain>
        <tissue evidence="8">Vines</tissue>
    </source>
</reference>
<feature type="region of interest" description="Disordered" evidence="6">
    <location>
        <begin position="37"/>
        <end position="67"/>
    </location>
</feature>
<dbReference type="FunFam" id="4.10.280.10:FF:000021">
    <property type="entry name" value="Transcription factor bHLH130 family"/>
    <property type="match status" value="1"/>
</dbReference>
<feature type="compositionally biased region" description="Pro residues" evidence="6">
    <location>
        <begin position="99"/>
        <end position="109"/>
    </location>
</feature>
<dbReference type="GO" id="GO:0046983">
    <property type="term" value="F:protein dimerization activity"/>
    <property type="evidence" value="ECO:0007669"/>
    <property type="project" value="InterPro"/>
</dbReference>
<evidence type="ECO:0000313" key="8">
    <source>
        <dbReference type="EMBL" id="RAL51807.1"/>
    </source>
</evidence>
<feature type="domain" description="BHLH" evidence="7">
    <location>
        <begin position="282"/>
        <end position="332"/>
    </location>
</feature>
<evidence type="ECO:0000313" key="9">
    <source>
        <dbReference type="Proteomes" id="UP000249390"/>
    </source>
</evidence>
<keyword evidence="2" id="KW-0805">Transcription regulation</keyword>
<evidence type="ECO:0000256" key="6">
    <source>
        <dbReference type="SAM" id="MobiDB-lite"/>
    </source>
</evidence>
<dbReference type="SMART" id="SM00353">
    <property type="entry name" value="HLH"/>
    <property type="match status" value="1"/>
</dbReference>
<proteinExistence type="predicted"/>
<dbReference type="AlphaFoldDB" id="A0A328E1R2"/>
<dbReference type="PANTHER" id="PTHR16223">
    <property type="entry name" value="TRANSCRIPTION FACTOR BHLH83-RELATED"/>
    <property type="match status" value="1"/>
</dbReference>
<accession>A0A328E1R2</accession>
<evidence type="ECO:0000256" key="1">
    <source>
        <dbReference type="ARBA" id="ARBA00004123"/>
    </source>
</evidence>
<feature type="region of interest" description="Disordered" evidence="6">
    <location>
        <begin position="1"/>
        <end position="22"/>
    </location>
</feature>
<evidence type="ECO:0000256" key="4">
    <source>
        <dbReference type="ARBA" id="ARBA00023163"/>
    </source>
</evidence>
<evidence type="ECO:0000259" key="7">
    <source>
        <dbReference type="PROSITE" id="PS50888"/>
    </source>
</evidence>
<sequence>MFEDSQTLGDSSPIFPLNSSPTKQALFQNSSRELLFMDSSSSSSSSPNPRFAGNHKDNTQKNSGLLRFGSAPSSFLESFIARQEPAGSRFINGVSGLPPQYPTPPPPRPSSGSLFPAAAASNLTRQNSSPPGILPNLTPLNGYPTMKSPLSYSSLGILSQITEVENESIMGSVLDDDEKGGNAISDPPQLYGPGLQFPSWSDSPSFAEKLNNLKRELEDDDDNDVNLFAAAAASTQVGGIGGGAKPTKLSRHLSSPKTSTEIAAAMEFTDSVPWNIRAKRGCATHPRSIAERVRRTRISERMRKLQDLVPNMDKQTNTADMLDFAVEYIKDLQRQYKTLTVDRERCKCSASDKKSE</sequence>
<evidence type="ECO:0000256" key="2">
    <source>
        <dbReference type="ARBA" id="ARBA00023015"/>
    </source>
</evidence>
<keyword evidence="9" id="KW-1185">Reference proteome</keyword>
<comment type="caution">
    <text evidence="8">The sequence shown here is derived from an EMBL/GenBank/DDBJ whole genome shotgun (WGS) entry which is preliminary data.</text>
</comment>
<evidence type="ECO:0000256" key="3">
    <source>
        <dbReference type="ARBA" id="ARBA00023125"/>
    </source>
</evidence>
<dbReference type="InterPro" id="IPR036638">
    <property type="entry name" value="HLH_DNA-bd_sf"/>
</dbReference>
<dbReference type="Pfam" id="PF00010">
    <property type="entry name" value="HLH"/>
    <property type="match status" value="1"/>
</dbReference>
<keyword evidence="3" id="KW-0238">DNA-binding</keyword>
<organism evidence="8 9">
    <name type="scientific">Cuscuta australis</name>
    <dbReference type="NCBI Taxonomy" id="267555"/>
    <lineage>
        <taxon>Eukaryota</taxon>
        <taxon>Viridiplantae</taxon>
        <taxon>Streptophyta</taxon>
        <taxon>Embryophyta</taxon>
        <taxon>Tracheophyta</taxon>
        <taxon>Spermatophyta</taxon>
        <taxon>Magnoliopsida</taxon>
        <taxon>eudicotyledons</taxon>
        <taxon>Gunneridae</taxon>
        <taxon>Pentapetalae</taxon>
        <taxon>asterids</taxon>
        <taxon>lamiids</taxon>
        <taxon>Solanales</taxon>
        <taxon>Convolvulaceae</taxon>
        <taxon>Cuscuteae</taxon>
        <taxon>Cuscuta</taxon>
        <taxon>Cuscuta subgen. Grammica</taxon>
        <taxon>Cuscuta sect. Cleistogrammica</taxon>
    </lineage>
</organism>
<keyword evidence="4" id="KW-0804">Transcription</keyword>
<keyword evidence="5" id="KW-0539">Nucleus</keyword>
<evidence type="ECO:0000256" key="5">
    <source>
        <dbReference type="ARBA" id="ARBA00023242"/>
    </source>
</evidence>
<dbReference type="Proteomes" id="UP000249390">
    <property type="component" value="Unassembled WGS sequence"/>
</dbReference>
<gene>
    <name evidence="8" type="ORF">DM860_010525</name>
</gene>
<dbReference type="GO" id="GO:0005634">
    <property type="term" value="C:nucleus"/>
    <property type="evidence" value="ECO:0007669"/>
    <property type="project" value="UniProtKB-SubCell"/>
</dbReference>
<dbReference type="PROSITE" id="PS50888">
    <property type="entry name" value="BHLH"/>
    <property type="match status" value="1"/>
</dbReference>
<feature type="compositionally biased region" description="Polar residues" evidence="6">
    <location>
        <begin position="121"/>
        <end position="130"/>
    </location>
</feature>
<dbReference type="GO" id="GO:0000978">
    <property type="term" value="F:RNA polymerase II cis-regulatory region sequence-specific DNA binding"/>
    <property type="evidence" value="ECO:0007669"/>
    <property type="project" value="TreeGrafter"/>
</dbReference>
<dbReference type="PANTHER" id="PTHR16223:SF125">
    <property type="entry name" value="OS08G0506700 PROTEIN"/>
    <property type="match status" value="1"/>
</dbReference>